<dbReference type="InterPro" id="IPR003593">
    <property type="entry name" value="AAA+_ATPase"/>
</dbReference>
<dbReference type="CDD" id="cd00009">
    <property type="entry name" value="AAA"/>
    <property type="match status" value="1"/>
</dbReference>
<dbReference type="SMART" id="SM00382">
    <property type="entry name" value="AAA"/>
    <property type="match status" value="1"/>
</dbReference>
<keyword evidence="2" id="KW-0067">ATP-binding</keyword>
<dbReference type="PROSITE" id="PS50045">
    <property type="entry name" value="SIGMA54_INTERACT_4"/>
    <property type="match status" value="1"/>
</dbReference>
<organism evidence="8 9">
    <name type="scientific">Candidatus Desantisbacteria bacterium CG1_02_38_46</name>
    <dbReference type="NCBI Taxonomy" id="1817893"/>
    <lineage>
        <taxon>Bacteria</taxon>
        <taxon>Candidatus Desantisiibacteriota</taxon>
    </lineage>
</organism>
<dbReference type="SUPFAM" id="SSF52540">
    <property type="entry name" value="P-loop containing nucleoside triphosphate hydrolases"/>
    <property type="match status" value="1"/>
</dbReference>
<dbReference type="InterPro" id="IPR002078">
    <property type="entry name" value="Sigma_54_int"/>
</dbReference>
<dbReference type="PROSITE" id="PS00688">
    <property type="entry name" value="SIGMA54_INTERACT_3"/>
    <property type="match status" value="1"/>
</dbReference>
<dbReference type="Pfam" id="PF00158">
    <property type="entry name" value="Sigma54_activat"/>
    <property type="match status" value="1"/>
</dbReference>
<dbReference type="EMBL" id="MNUO01000101">
    <property type="protein sequence ID" value="OIN96335.1"/>
    <property type="molecule type" value="Genomic_DNA"/>
</dbReference>
<dbReference type="FunFam" id="1.10.8.60:FF:000014">
    <property type="entry name" value="DNA-binding transcriptional regulator NtrC"/>
    <property type="match status" value="1"/>
</dbReference>
<evidence type="ECO:0000256" key="3">
    <source>
        <dbReference type="ARBA" id="ARBA00023015"/>
    </source>
</evidence>
<keyword evidence="3" id="KW-0805">Transcription regulation</keyword>
<evidence type="ECO:0000256" key="4">
    <source>
        <dbReference type="ARBA" id="ARBA00023125"/>
    </source>
</evidence>
<dbReference type="PANTHER" id="PTHR32071:SF113">
    <property type="entry name" value="ALGINATE BIOSYNTHESIS TRANSCRIPTIONAL REGULATORY PROTEIN ALGB"/>
    <property type="match status" value="1"/>
</dbReference>
<dbReference type="InterPro" id="IPR025662">
    <property type="entry name" value="Sigma_54_int_dom_ATP-bd_1"/>
</dbReference>
<dbReference type="FunFam" id="3.40.50.300:FF:000006">
    <property type="entry name" value="DNA-binding transcriptional regulator NtrC"/>
    <property type="match status" value="1"/>
</dbReference>
<accession>A0A1J4SAG0</accession>
<dbReference type="Gene3D" id="3.40.50.300">
    <property type="entry name" value="P-loop containing nucleotide triphosphate hydrolases"/>
    <property type="match status" value="1"/>
</dbReference>
<sequence length="322" mass="36191">MEQIVVETYLAEGIVGKSAAIKKVIDLAKKVAPTDSTILISGETGVGKELIARYIHHLSPRQDKSFVALNCGAIPETLLESELFGHKKGAFTDAVADKKGLFEEANDGTFFLDEVGELSSSTQVKLLRVIENHEIRPVGSTEIKKVNIRIIAATNKDLAEAVKNGRFREDLFFRINVIQIHIPPLRERKEDVPLLIAYFLRRYNQQFKKEVTDISDEAMTMLMNYDYPGNVRELENIVQHAIVVAEGSMISKNELPSFVPARQSLPEPVEPIFKTMEEMEKDIVRETLLKCHGNQSLSAKKLGIGRTTLIRKMKKYNIGVRS</sequence>
<dbReference type="Gene3D" id="1.10.10.60">
    <property type="entry name" value="Homeodomain-like"/>
    <property type="match status" value="1"/>
</dbReference>
<dbReference type="InterPro" id="IPR027417">
    <property type="entry name" value="P-loop_NTPase"/>
</dbReference>
<keyword evidence="4" id="KW-0238">DNA-binding</keyword>
<evidence type="ECO:0000313" key="9">
    <source>
        <dbReference type="Proteomes" id="UP000182278"/>
    </source>
</evidence>
<dbReference type="SUPFAM" id="SSF46689">
    <property type="entry name" value="Homeodomain-like"/>
    <property type="match status" value="1"/>
</dbReference>
<dbReference type="GO" id="GO:0043565">
    <property type="term" value="F:sequence-specific DNA binding"/>
    <property type="evidence" value="ECO:0007669"/>
    <property type="project" value="InterPro"/>
</dbReference>
<evidence type="ECO:0000256" key="5">
    <source>
        <dbReference type="ARBA" id="ARBA00023159"/>
    </source>
</evidence>
<dbReference type="GO" id="GO:0006355">
    <property type="term" value="P:regulation of DNA-templated transcription"/>
    <property type="evidence" value="ECO:0007669"/>
    <property type="project" value="InterPro"/>
</dbReference>
<dbReference type="GO" id="GO:0005524">
    <property type="term" value="F:ATP binding"/>
    <property type="evidence" value="ECO:0007669"/>
    <property type="project" value="UniProtKB-KW"/>
</dbReference>
<dbReference type="InterPro" id="IPR002197">
    <property type="entry name" value="HTH_Fis"/>
</dbReference>
<name>A0A1J4SAG0_9BACT</name>
<protein>
    <recommendedName>
        <fullName evidence="7">Sigma-54 factor interaction domain-containing protein</fullName>
    </recommendedName>
</protein>
<gene>
    <name evidence="8" type="ORF">AUJ66_06575</name>
</gene>
<dbReference type="STRING" id="1817893.AUJ66_06575"/>
<evidence type="ECO:0000256" key="1">
    <source>
        <dbReference type="ARBA" id="ARBA00022741"/>
    </source>
</evidence>
<evidence type="ECO:0000259" key="7">
    <source>
        <dbReference type="PROSITE" id="PS50045"/>
    </source>
</evidence>
<dbReference type="Pfam" id="PF25601">
    <property type="entry name" value="AAA_lid_14"/>
    <property type="match status" value="1"/>
</dbReference>
<proteinExistence type="predicted"/>
<feature type="domain" description="Sigma-54 factor interaction" evidence="7">
    <location>
        <begin position="14"/>
        <end position="243"/>
    </location>
</feature>
<dbReference type="AlphaFoldDB" id="A0A1J4SAG0"/>
<dbReference type="InterPro" id="IPR009057">
    <property type="entry name" value="Homeodomain-like_sf"/>
</dbReference>
<dbReference type="InterPro" id="IPR025944">
    <property type="entry name" value="Sigma_54_int_dom_CS"/>
</dbReference>
<dbReference type="Pfam" id="PF02954">
    <property type="entry name" value="HTH_8"/>
    <property type="match status" value="1"/>
</dbReference>
<keyword evidence="6" id="KW-0804">Transcription</keyword>
<dbReference type="PANTHER" id="PTHR32071">
    <property type="entry name" value="TRANSCRIPTIONAL REGULATORY PROTEIN"/>
    <property type="match status" value="1"/>
</dbReference>
<evidence type="ECO:0000256" key="6">
    <source>
        <dbReference type="ARBA" id="ARBA00023163"/>
    </source>
</evidence>
<comment type="caution">
    <text evidence="8">The sequence shown here is derived from an EMBL/GenBank/DDBJ whole genome shotgun (WGS) entry which is preliminary data.</text>
</comment>
<keyword evidence="1" id="KW-0547">Nucleotide-binding</keyword>
<dbReference type="Proteomes" id="UP000182278">
    <property type="component" value="Unassembled WGS sequence"/>
</dbReference>
<reference evidence="8 9" key="1">
    <citation type="journal article" date="2016" name="Environ. Microbiol.">
        <title>Genomic resolution of a cold subsurface aquifer community provides metabolic insights for novel microbes adapted to high CO concentrations.</title>
        <authorList>
            <person name="Probst A.J."/>
            <person name="Castelle C.J."/>
            <person name="Singh A."/>
            <person name="Brown C.T."/>
            <person name="Anantharaman K."/>
            <person name="Sharon I."/>
            <person name="Hug L.A."/>
            <person name="Burstein D."/>
            <person name="Emerson J.B."/>
            <person name="Thomas B.C."/>
            <person name="Banfield J.F."/>
        </authorList>
    </citation>
    <scope>NUCLEOTIDE SEQUENCE [LARGE SCALE GENOMIC DNA]</scope>
    <source>
        <strain evidence="8">CG1_02_38_46</strain>
    </source>
</reference>
<dbReference type="Gene3D" id="1.10.8.60">
    <property type="match status" value="1"/>
</dbReference>
<evidence type="ECO:0000313" key="8">
    <source>
        <dbReference type="EMBL" id="OIN96335.1"/>
    </source>
</evidence>
<evidence type="ECO:0000256" key="2">
    <source>
        <dbReference type="ARBA" id="ARBA00022840"/>
    </source>
</evidence>
<dbReference type="PRINTS" id="PR01590">
    <property type="entry name" value="HTHFIS"/>
</dbReference>
<dbReference type="InterPro" id="IPR058031">
    <property type="entry name" value="AAA_lid_NorR"/>
</dbReference>
<dbReference type="PROSITE" id="PS00675">
    <property type="entry name" value="SIGMA54_INTERACT_1"/>
    <property type="match status" value="1"/>
</dbReference>
<keyword evidence="5" id="KW-0010">Activator</keyword>